<dbReference type="GO" id="GO:0004190">
    <property type="term" value="F:aspartic-type endopeptidase activity"/>
    <property type="evidence" value="ECO:0007669"/>
    <property type="project" value="InterPro"/>
</dbReference>
<dbReference type="InterPro" id="IPR034122">
    <property type="entry name" value="Retropepsin-like_bacterial"/>
</dbReference>
<keyword evidence="3" id="KW-1185">Reference proteome</keyword>
<gene>
    <name evidence="2" type="ORF">EHSB41UT_03295</name>
</gene>
<dbReference type="InterPro" id="IPR021109">
    <property type="entry name" value="Peptidase_aspartic_dom_sf"/>
</dbReference>
<feature type="signal peptide" evidence="1">
    <location>
        <begin position="1"/>
        <end position="22"/>
    </location>
</feature>
<dbReference type="EMBL" id="FWPT01000008">
    <property type="protein sequence ID" value="SMA49498.1"/>
    <property type="molecule type" value="Genomic_DNA"/>
</dbReference>
<evidence type="ECO:0000256" key="1">
    <source>
        <dbReference type="SAM" id="SignalP"/>
    </source>
</evidence>
<dbReference type="PROSITE" id="PS00141">
    <property type="entry name" value="ASP_PROTEASE"/>
    <property type="match status" value="1"/>
</dbReference>
<dbReference type="AlphaFoldDB" id="A0A1X7AMZ1"/>
<dbReference type="Proteomes" id="UP000196573">
    <property type="component" value="Unassembled WGS sequence"/>
</dbReference>
<dbReference type="Gene3D" id="2.40.70.10">
    <property type="entry name" value="Acid Proteases"/>
    <property type="match status" value="1"/>
</dbReference>
<proteinExistence type="predicted"/>
<organism evidence="2 3">
    <name type="scientific">Parendozoicomonas haliclonae</name>
    <dbReference type="NCBI Taxonomy" id="1960125"/>
    <lineage>
        <taxon>Bacteria</taxon>
        <taxon>Pseudomonadati</taxon>
        <taxon>Pseudomonadota</taxon>
        <taxon>Gammaproteobacteria</taxon>
        <taxon>Oceanospirillales</taxon>
        <taxon>Endozoicomonadaceae</taxon>
        <taxon>Parendozoicomonas</taxon>
    </lineage>
</organism>
<dbReference type="InterPro" id="IPR011969">
    <property type="entry name" value="Clan_AA_Asp_peptidase_C"/>
</dbReference>
<protein>
    <recommendedName>
        <fullName evidence="4">Retroviral aspartyl protease</fullName>
    </recommendedName>
</protein>
<reference evidence="2 3" key="1">
    <citation type="submission" date="2017-03" db="EMBL/GenBank/DDBJ databases">
        <authorList>
            <person name="Afonso C.L."/>
            <person name="Miller P.J."/>
            <person name="Scott M.A."/>
            <person name="Spackman E."/>
            <person name="Goraichik I."/>
            <person name="Dimitrov K.M."/>
            <person name="Suarez D.L."/>
            <person name="Swayne D.E."/>
        </authorList>
    </citation>
    <scope>NUCLEOTIDE SEQUENCE [LARGE SCALE GENOMIC DNA]</scope>
    <source>
        <strain evidence="2">SB41UT1</strain>
    </source>
</reference>
<name>A0A1X7AMZ1_9GAMM</name>
<evidence type="ECO:0008006" key="4">
    <source>
        <dbReference type="Google" id="ProtNLM"/>
    </source>
</evidence>
<feature type="chain" id="PRO_5010852553" description="Retroviral aspartyl protease" evidence="1">
    <location>
        <begin position="23"/>
        <end position="211"/>
    </location>
</feature>
<dbReference type="GO" id="GO:0006508">
    <property type="term" value="P:proteolysis"/>
    <property type="evidence" value="ECO:0007669"/>
    <property type="project" value="InterPro"/>
</dbReference>
<dbReference type="Pfam" id="PF13975">
    <property type="entry name" value="gag-asp_proteas"/>
    <property type="match status" value="1"/>
</dbReference>
<dbReference type="InterPro" id="IPR001969">
    <property type="entry name" value="Aspartic_peptidase_AS"/>
</dbReference>
<dbReference type="NCBIfam" id="TIGR02281">
    <property type="entry name" value="clan_AA_DTGA"/>
    <property type="match status" value="1"/>
</dbReference>
<keyword evidence="1" id="KW-0732">Signal</keyword>
<evidence type="ECO:0000313" key="3">
    <source>
        <dbReference type="Proteomes" id="UP000196573"/>
    </source>
</evidence>
<accession>A0A1X7AMZ1</accession>
<dbReference type="CDD" id="cd05483">
    <property type="entry name" value="retropepsin_like_bacteria"/>
    <property type="match status" value="1"/>
</dbReference>
<sequence>MQRSVLLIIWALLSVMPLSAHATNVQVVGLFPGSAVLIIDGQRRLVKAGQEVGSVKLISSNNQQAIVVVDGVRKTLSLSREQSGSYQPPEKTEVRLVRSNDGHYWTDGKINGRSVRMVLDTGASDISINESEARRLGISYLQGTPAIYNTANGQVSGYQITLASVSVREITLYNVKASVIPGNHPILLGMSFLRDVNMREESNILTLIPQY</sequence>
<dbReference type="SUPFAM" id="SSF50630">
    <property type="entry name" value="Acid proteases"/>
    <property type="match status" value="1"/>
</dbReference>
<evidence type="ECO:0000313" key="2">
    <source>
        <dbReference type="EMBL" id="SMA49498.1"/>
    </source>
</evidence>
<dbReference type="RefSeq" id="WP_207626674.1">
    <property type="nucleotide sequence ID" value="NZ_CBCSCN010000010.1"/>
</dbReference>